<dbReference type="EMBL" id="JARBHB010000014">
    <property type="protein sequence ID" value="KAJ8868309.1"/>
    <property type="molecule type" value="Genomic_DNA"/>
</dbReference>
<proteinExistence type="predicted"/>
<feature type="compositionally biased region" description="Basic and acidic residues" evidence="1">
    <location>
        <begin position="34"/>
        <end position="43"/>
    </location>
</feature>
<accession>A0ABQ9G778</accession>
<organism evidence="2 3">
    <name type="scientific">Dryococelus australis</name>
    <dbReference type="NCBI Taxonomy" id="614101"/>
    <lineage>
        <taxon>Eukaryota</taxon>
        <taxon>Metazoa</taxon>
        <taxon>Ecdysozoa</taxon>
        <taxon>Arthropoda</taxon>
        <taxon>Hexapoda</taxon>
        <taxon>Insecta</taxon>
        <taxon>Pterygota</taxon>
        <taxon>Neoptera</taxon>
        <taxon>Polyneoptera</taxon>
        <taxon>Phasmatodea</taxon>
        <taxon>Verophasmatodea</taxon>
        <taxon>Anareolatae</taxon>
        <taxon>Phasmatidae</taxon>
        <taxon>Eurycanthinae</taxon>
        <taxon>Dryococelus</taxon>
    </lineage>
</organism>
<feature type="compositionally biased region" description="Acidic residues" evidence="1">
    <location>
        <begin position="1"/>
        <end position="18"/>
    </location>
</feature>
<comment type="caution">
    <text evidence="2">The sequence shown here is derived from an EMBL/GenBank/DDBJ whole genome shotgun (WGS) entry which is preliminary data.</text>
</comment>
<sequence length="212" mass="23914">MDSVSDNEDSQVSDESIENSDHQTDSEIYVSSSENKDELSTDNDLKFRHNKNVLLGRNNYNCSDKKPEIIDFYNMTKAGVDALDQKCATYTAGRRTKRGSLTVWFAMMDIAAVNVHDFLVRSLGRDLLKEHPASRSAIINPPRELRATISRTAGTARDEQLPIPENPSRRRRCHICPRIKDQKHSTYCTQCCRGVCKSHSAQNITCDNCADS</sequence>
<keyword evidence="3" id="KW-1185">Reference proteome</keyword>
<reference evidence="2 3" key="1">
    <citation type="submission" date="2023-02" db="EMBL/GenBank/DDBJ databases">
        <title>LHISI_Scaffold_Assembly.</title>
        <authorList>
            <person name="Stuart O.P."/>
            <person name="Cleave R."/>
            <person name="Magrath M.J.L."/>
            <person name="Mikheyev A.S."/>
        </authorList>
    </citation>
    <scope>NUCLEOTIDE SEQUENCE [LARGE SCALE GENOMIC DNA]</scope>
    <source>
        <strain evidence="2">Daus_M_001</strain>
        <tissue evidence="2">Leg muscle</tissue>
    </source>
</reference>
<name>A0ABQ9G778_9NEOP</name>
<evidence type="ECO:0008006" key="4">
    <source>
        <dbReference type="Google" id="ProtNLM"/>
    </source>
</evidence>
<gene>
    <name evidence="2" type="ORF">PR048_029825</name>
</gene>
<evidence type="ECO:0000256" key="1">
    <source>
        <dbReference type="SAM" id="MobiDB-lite"/>
    </source>
</evidence>
<dbReference type="Proteomes" id="UP001159363">
    <property type="component" value="Chromosome 13"/>
</dbReference>
<evidence type="ECO:0000313" key="3">
    <source>
        <dbReference type="Proteomes" id="UP001159363"/>
    </source>
</evidence>
<protein>
    <recommendedName>
        <fullName evidence="4">PiggyBac transposable element-derived protein domain-containing protein</fullName>
    </recommendedName>
</protein>
<evidence type="ECO:0000313" key="2">
    <source>
        <dbReference type="EMBL" id="KAJ8868309.1"/>
    </source>
</evidence>
<feature type="region of interest" description="Disordered" evidence="1">
    <location>
        <begin position="1"/>
        <end position="43"/>
    </location>
</feature>